<gene>
    <name evidence="2" type="ORF">GCM10009550_29100</name>
</gene>
<dbReference type="InterPro" id="IPR002123">
    <property type="entry name" value="Plipid/glycerol_acylTrfase"/>
</dbReference>
<dbReference type="SMART" id="SM00563">
    <property type="entry name" value="PlsC"/>
    <property type="match status" value="1"/>
</dbReference>
<dbReference type="EMBL" id="BAAAHH010000010">
    <property type="protein sequence ID" value="GAA0950524.1"/>
    <property type="molecule type" value="Genomic_DNA"/>
</dbReference>
<comment type="caution">
    <text evidence="2">The sequence shown here is derived from an EMBL/GenBank/DDBJ whole genome shotgun (WGS) entry which is preliminary data.</text>
</comment>
<dbReference type="CDD" id="cd07987">
    <property type="entry name" value="LPLAT_MGAT-like"/>
    <property type="match status" value="1"/>
</dbReference>
<protein>
    <submittedName>
        <fullName evidence="2">Lysophospholipid acyltransferase family protein</fullName>
    </submittedName>
</protein>
<evidence type="ECO:0000313" key="3">
    <source>
        <dbReference type="Proteomes" id="UP001500665"/>
    </source>
</evidence>
<dbReference type="PANTHER" id="PTHR22753">
    <property type="entry name" value="TRANSMEMBRANE PROTEIN 68"/>
    <property type="match status" value="1"/>
</dbReference>
<keyword evidence="2" id="KW-0012">Acyltransferase</keyword>
<reference evidence="2 3" key="1">
    <citation type="journal article" date="2019" name="Int. J. Syst. Evol. Microbiol.">
        <title>The Global Catalogue of Microorganisms (GCM) 10K type strain sequencing project: providing services to taxonomists for standard genome sequencing and annotation.</title>
        <authorList>
            <consortium name="The Broad Institute Genomics Platform"/>
            <consortium name="The Broad Institute Genome Sequencing Center for Infectious Disease"/>
            <person name="Wu L."/>
            <person name="Ma J."/>
        </authorList>
    </citation>
    <scope>NUCLEOTIDE SEQUENCE [LARGE SCALE GENOMIC DNA]</scope>
    <source>
        <strain evidence="2 3">JCM 10696</strain>
    </source>
</reference>
<accession>A0ABN1R1B9</accession>
<organism evidence="2 3">
    <name type="scientific">Actinocorallia libanotica</name>
    <dbReference type="NCBI Taxonomy" id="46162"/>
    <lineage>
        <taxon>Bacteria</taxon>
        <taxon>Bacillati</taxon>
        <taxon>Actinomycetota</taxon>
        <taxon>Actinomycetes</taxon>
        <taxon>Streptosporangiales</taxon>
        <taxon>Thermomonosporaceae</taxon>
        <taxon>Actinocorallia</taxon>
    </lineage>
</organism>
<dbReference type="PANTHER" id="PTHR22753:SF14">
    <property type="entry name" value="MONOACYLGLYCEROL_DIACYLGLYCEROL O-ACYLTRANSFERASE"/>
    <property type="match status" value="1"/>
</dbReference>
<keyword evidence="3" id="KW-1185">Reference proteome</keyword>
<dbReference type="SUPFAM" id="SSF69593">
    <property type="entry name" value="Glycerol-3-phosphate (1)-acyltransferase"/>
    <property type="match status" value="1"/>
</dbReference>
<evidence type="ECO:0000313" key="2">
    <source>
        <dbReference type="EMBL" id="GAA0950524.1"/>
    </source>
</evidence>
<evidence type="ECO:0000259" key="1">
    <source>
        <dbReference type="SMART" id="SM00563"/>
    </source>
</evidence>
<proteinExistence type="predicted"/>
<keyword evidence="2" id="KW-0808">Transferase</keyword>
<feature type="domain" description="Phospholipid/glycerol acyltransferase" evidence="1">
    <location>
        <begin position="45"/>
        <end position="162"/>
    </location>
</feature>
<dbReference type="Pfam" id="PF01553">
    <property type="entry name" value="Acyltransferase"/>
    <property type="match status" value="1"/>
</dbReference>
<dbReference type="RefSeq" id="WP_344240890.1">
    <property type="nucleotide sequence ID" value="NZ_BAAAHH010000010.1"/>
</dbReference>
<dbReference type="Proteomes" id="UP001500665">
    <property type="component" value="Unassembled WGS sequence"/>
</dbReference>
<sequence length="269" mass="29900">MASPTAWNPPHPALFAALDVALAPVRALNSPVFHGIENVPERGPALLVGNHTVMPLLDVPVMMAEIRARRGVWIRSVADHVHWRVPLWRDVLNLGGCVDGTRENCREMLAAGQTVLIFPGGAYEVTRFHGRKYQLAWRERFGFVRLAIEAGCPIIPFGAVGAEDQFPLLVGSEHFLQAPMRALSRRVLRRNDELTVPVIGLDPRPERLYFSFGEPIETAQWAGCADDVVALTQARDLVRKTVAGLVDDLLAEQAVDPGRRPWGRLFTRR</sequence>
<name>A0ABN1R1B9_9ACTN</name>
<dbReference type="GO" id="GO:0016746">
    <property type="term" value="F:acyltransferase activity"/>
    <property type="evidence" value="ECO:0007669"/>
    <property type="project" value="UniProtKB-KW"/>
</dbReference>